<dbReference type="SFLD" id="SFLDS00005">
    <property type="entry name" value="Isoprenoid_Synthase_Type_I"/>
    <property type="match status" value="1"/>
</dbReference>
<dbReference type="Gene3D" id="1.10.600.10">
    <property type="entry name" value="Farnesyl Diphosphate Synthase"/>
    <property type="match status" value="1"/>
</dbReference>
<dbReference type="InterPro" id="IPR008949">
    <property type="entry name" value="Isoprenoid_synthase_dom_sf"/>
</dbReference>
<name>A0ABU9B8P5_9BURK</name>
<dbReference type="NCBIfam" id="TIGR03464">
    <property type="entry name" value="HpnC"/>
    <property type="match status" value="1"/>
</dbReference>
<comment type="caution">
    <text evidence="1">The sequence shown here is derived from an EMBL/GenBank/DDBJ whole genome shotgun (WGS) entry which is preliminary data.</text>
</comment>
<dbReference type="EC" id="2.5.1.21" evidence="1"/>
<accession>A0ABU9B8P5</accession>
<dbReference type="SFLD" id="SFLDG01212">
    <property type="entry name" value="Phytoene_synthase_like"/>
    <property type="match status" value="1"/>
</dbReference>
<dbReference type="Pfam" id="PF00494">
    <property type="entry name" value="SQS_PSY"/>
    <property type="match status" value="1"/>
</dbReference>
<dbReference type="InterPro" id="IPR002060">
    <property type="entry name" value="Squ/phyt_synthse"/>
</dbReference>
<evidence type="ECO:0000313" key="2">
    <source>
        <dbReference type="Proteomes" id="UP001368500"/>
    </source>
</evidence>
<sequence length="289" mass="31487">MSVDHYENFPVASWLCPPALRPPIQAIYHYARTADDIADEGSATPAERLAQLRRYREALHRCAAGAPPDAEAWPGVFGPLGGQIRAHGLPLGLLDDLLDAFMQDSGNPIPPDRAALIDYCRRSAAPIGRLLLHLYRIDDAPALARSDAVCHALQLINFWQDLSVDLPRGRHYVPDSDLARHGLSRAELRAGADTPRTQALVAELCGWARQMMLDGAPLAIALPGRIGWELRLVVQGGLAILDRLAQADHRALGHRPTVARRDAPRLLWRALRMGRVPAATGTAGTGRPV</sequence>
<keyword evidence="2" id="KW-1185">Reference proteome</keyword>
<dbReference type="RefSeq" id="WP_341373891.1">
    <property type="nucleotide sequence ID" value="NZ_JBBUTF010000007.1"/>
</dbReference>
<protein>
    <submittedName>
        <fullName evidence="1">Squalene synthase HpnC</fullName>
        <ecNumber evidence="1">2.5.1.21</ecNumber>
    </submittedName>
</protein>
<dbReference type="GO" id="GO:0051996">
    <property type="term" value="F:squalene synthase [NAD(P)H] activity"/>
    <property type="evidence" value="ECO:0007669"/>
    <property type="project" value="UniProtKB-EC"/>
</dbReference>
<dbReference type="SUPFAM" id="SSF48576">
    <property type="entry name" value="Terpenoid synthases"/>
    <property type="match status" value="1"/>
</dbReference>
<organism evidence="1 2">
    <name type="scientific">Pseudaquabacterium rugosum</name>
    <dbReference type="NCBI Taxonomy" id="2984194"/>
    <lineage>
        <taxon>Bacteria</taxon>
        <taxon>Pseudomonadati</taxon>
        <taxon>Pseudomonadota</taxon>
        <taxon>Betaproteobacteria</taxon>
        <taxon>Burkholderiales</taxon>
        <taxon>Sphaerotilaceae</taxon>
        <taxon>Pseudaquabacterium</taxon>
    </lineage>
</organism>
<dbReference type="InterPro" id="IPR017827">
    <property type="entry name" value="HSQ_synthase_HpnC"/>
</dbReference>
<dbReference type="PANTHER" id="PTHR31480">
    <property type="entry name" value="BIFUNCTIONAL LYCOPENE CYCLASE/PHYTOENE SYNTHASE"/>
    <property type="match status" value="1"/>
</dbReference>
<gene>
    <name evidence="1" type="primary">hpnC</name>
    <name evidence="1" type="ORF">AACH11_09040</name>
</gene>
<reference evidence="1 2" key="1">
    <citation type="submission" date="2024-04" db="EMBL/GenBank/DDBJ databases">
        <title>Novel species of the genus Ideonella isolated from streams.</title>
        <authorList>
            <person name="Lu H."/>
        </authorList>
    </citation>
    <scope>NUCLEOTIDE SEQUENCE [LARGE SCALE GENOMIC DNA]</scope>
    <source>
        <strain evidence="1 2">BYS139W</strain>
    </source>
</reference>
<proteinExistence type="predicted"/>
<dbReference type="EMBL" id="JBBUTF010000007">
    <property type="protein sequence ID" value="MEK8026106.1"/>
    <property type="molecule type" value="Genomic_DNA"/>
</dbReference>
<dbReference type="Proteomes" id="UP001368500">
    <property type="component" value="Unassembled WGS sequence"/>
</dbReference>
<dbReference type="SFLD" id="SFLDG01018">
    <property type="entry name" value="Squalene/Phytoene_Synthase_Lik"/>
    <property type="match status" value="1"/>
</dbReference>
<dbReference type="InterPro" id="IPR044843">
    <property type="entry name" value="Trans_IPPS_bact-type"/>
</dbReference>
<keyword evidence="1" id="KW-0808">Transferase</keyword>
<evidence type="ECO:0000313" key="1">
    <source>
        <dbReference type="EMBL" id="MEK8026106.1"/>
    </source>
</evidence>